<dbReference type="PROSITE" id="PS01124">
    <property type="entry name" value="HTH_ARAC_FAMILY_2"/>
    <property type="match status" value="1"/>
</dbReference>
<dbReference type="GO" id="GO:0003700">
    <property type="term" value="F:DNA-binding transcription factor activity"/>
    <property type="evidence" value="ECO:0007669"/>
    <property type="project" value="InterPro"/>
</dbReference>
<keyword evidence="2" id="KW-0804">Transcription</keyword>
<organism evidence="7 8">
    <name type="scientific">Chryseobacterium gambrini</name>
    <dbReference type="NCBI Taxonomy" id="373672"/>
    <lineage>
        <taxon>Bacteria</taxon>
        <taxon>Pseudomonadati</taxon>
        <taxon>Bacteroidota</taxon>
        <taxon>Flavobacteriia</taxon>
        <taxon>Flavobacteriales</taxon>
        <taxon>Weeksellaceae</taxon>
        <taxon>Chryseobacterium group</taxon>
        <taxon>Chryseobacterium</taxon>
    </lineage>
</organism>
<evidence type="ECO:0000256" key="5">
    <source>
        <dbReference type="SAM" id="Phobius"/>
    </source>
</evidence>
<keyword evidence="1" id="KW-0805">Transcription regulation</keyword>
<dbReference type="AlphaFoldDB" id="A0A1N7QVY1"/>
<feature type="region of interest" description="Disordered" evidence="4">
    <location>
        <begin position="416"/>
        <end position="436"/>
    </location>
</feature>
<feature type="transmembrane region" description="Helical" evidence="5">
    <location>
        <begin position="34"/>
        <end position="52"/>
    </location>
</feature>
<accession>A0A1N7QVY1</accession>
<name>A0A1N7QVY1_9FLAO</name>
<evidence type="ECO:0000313" key="8">
    <source>
        <dbReference type="Proteomes" id="UP000185781"/>
    </source>
</evidence>
<feature type="compositionally biased region" description="Polar residues" evidence="4">
    <location>
        <begin position="416"/>
        <end position="430"/>
    </location>
</feature>
<proteinExistence type="predicted"/>
<dbReference type="EMBL" id="FTOV01000020">
    <property type="protein sequence ID" value="SIT27041.1"/>
    <property type="molecule type" value="Genomic_DNA"/>
</dbReference>
<dbReference type="Proteomes" id="UP000185781">
    <property type="component" value="Unassembled WGS sequence"/>
</dbReference>
<keyword evidence="5" id="KW-0812">Transmembrane</keyword>
<evidence type="ECO:0000256" key="3">
    <source>
        <dbReference type="PROSITE-ProRule" id="PRU00339"/>
    </source>
</evidence>
<keyword evidence="5" id="KW-0472">Membrane</keyword>
<gene>
    <name evidence="7" type="ORF">SAMN05421785_12014</name>
</gene>
<protein>
    <submittedName>
        <fullName evidence="7">Tetratricopeptide repeat-containing protein</fullName>
    </submittedName>
</protein>
<dbReference type="Pfam" id="PF12833">
    <property type="entry name" value="HTH_18"/>
    <property type="match status" value="1"/>
</dbReference>
<feature type="transmembrane region" description="Helical" evidence="5">
    <location>
        <begin position="368"/>
        <end position="391"/>
    </location>
</feature>
<feature type="repeat" description="TPR" evidence="3">
    <location>
        <begin position="229"/>
        <end position="262"/>
    </location>
</feature>
<dbReference type="SMART" id="SM00028">
    <property type="entry name" value="TPR"/>
    <property type="match status" value="4"/>
</dbReference>
<dbReference type="Pfam" id="PF13181">
    <property type="entry name" value="TPR_8"/>
    <property type="match status" value="2"/>
</dbReference>
<dbReference type="InterPro" id="IPR011990">
    <property type="entry name" value="TPR-like_helical_dom_sf"/>
</dbReference>
<dbReference type="PANTHER" id="PTHR10098">
    <property type="entry name" value="RAPSYN-RELATED"/>
    <property type="match status" value="1"/>
</dbReference>
<dbReference type="GO" id="GO:0043565">
    <property type="term" value="F:sequence-specific DNA binding"/>
    <property type="evidence" value="ECO:0007669"/>
    <property type="project" value="InterPro"/>
</dbReference>
<reference evidence="7 8" key="1">
    <citation type="submission" date="2017-01" db="EMBL/GenBank/DDBJ databases">
        <authorList>
            <person name="Mah S.A."/>
            <person name="Swanson W.J."/>
            <person name="Moy G.W."/>
            <person name="Vacquier V.D."/>
        </authorList>
    </citation>
    <scope>NUCLEOTIDE SEQUENCE [LARGE SCALE GENOMIC DNA]</scope>
    <source>
        <strain evidence="7 8">DSM 18014</strain>
    </source>
</reference>
<keyword evidence="5" id="KW-1133">Transmembrane helix</keyword>
<dbReference type="InterPro" id="IPR018060">
    <property type="entry name" value="HTH_AraC"/>
</dbReference>
<dbReference type="InterPro" id="IPR019734">
    <property type="entry name" value="TPR_rpt"/>
</dbReference>
<sequence>MQIAEFCKSIICILLVGYRILQTKARMKKSKKQIAFVIKCIWCLVFMGFHYGKAQKQIHFEDEYNRLKQLAQSDIHSALKQTDQLILNARNSGEQKFVVKGLYLKSFAYLLNGDPESCFENAQESLELAESINYKEGQALAYRILGTQYAKMEASDLAMQNFEHGLNILKNLRSQESYEVRGLILNSKLIVLGDGKEPQLTKEKLAVSLQVVEEFRHIEDPELRNNQLVSAYTNIGYNYADLKNPDSANVYFQRALSLVKPDNFYLQAAINHDIGYLHMGAKDYQKAIMYFKKALAILPDNNDFVNKKIEILKNLSQTYSENGDQSNFIKYSEELKKLSAVSNKKNFHSLEKSLQEKNKTIEDQNTEVSVYSGLLISLIIIMILLTVFYLYRSKENQKKYEELRKKISIGNTDNKSSNLKDSLQETSASASGKEISPETAVKSGLMVSEKTTERLRLALQDFESGTLFLEKNFTSAKLASLLDISSRTISDFIKTEKNMNFNWYINDLRVRHFIQKLDSESEFRKFKLTYIADYLGYSSLGAFSNSFKQITGIGPSYYMKNRNKELEF</sequence>
<feature type="domain" description="HTH araC/xylS-type" evidence="6">
    <location>
        <begin position="469"/>
        <end position="561"/>
    </location>
</feature>
<dbReference type="SUPFAM" id="SSF46689">
    <property type="entry name" value="Homeodomain-like"/>
    <property type="match status" value="1"/>
</dbReference>
<dbReference type="PROSITE" id="PS50005">
    <property type="entry name" value="TPR"/>
    <property type="match status" value="2"/>
</dbReference>
<dbReference type="STRING" id="373672.SAMN05421785_12014"/>
<dbReference type="Gene3D" id="1.25.40.10">
    <property type="entry name" value="Tetratricopeptide repeat domain"/>
    <property type="match status" value="2"/>
</dbReference>
<evidence type="ECO:0000256" key="2">
    <source>
        <dbReference type="ARBA" id="ARBA00023163"/>
    </source>
</evidence>
<dbReference type="SUPFAM" id="SSF48452">
    <property type="entry name" value="TPR-like"/>
    <property type="match status" value="1"/>
</dbReference>
<evidence type="ECO:0000256" key="4">
    <source>
        <dbReference type="SAM" id="MobiDB-lite"/>
    </source>
</evidence>
<dbReference type="SMART" id="SM00342">
    <property type="entry name" value="HTH_ARAC"/>
    <property type="match status" value="1"/>
</dbReference>
<dbReference type="InterPro" id="IPR009057">
    <property type="entry name" value="Homeodomain-like_sf"/>
</dbReference>
<feature type="repeat" description="TPR" evidence="3">
    <location>
        <begin position="268"/>
        <end position="301"/>
    </location>
</feature>
<evidence type="ECO:0000259" key="6">
    <source>
        <dbReference type="PROSITE" id="PS01124"/>
    </source>
</evidence>
<keyword evidence="3" id="KW-0802">TPR repeat</keyword>
<dbReference type="Gene3D" id="1.10.10.60">
    <property type="entry name" value="Homeodomain-like"/>
    <property type="match status" value="1"/>
</dbReference>
<evidence type="ECO:0000313" key="7">
    <source>
        <dbReference type="EMBL" id="SIT27041.1"/>
    </source>
</evidence>
<evidence type="ECO:0000256" key="1">
    <source>
        <dbReference type="ARBA" id="ARBA00023015"/>
    </source>
</evidence>